<dbReference type="HAMAP" id="MF_01622">
    <property type="entry name" value="tRNA_sel_U_synth"/>
    <property type="match status" value="1"/>
</dbReference>
<dbReference type="PROSITE" id="PS50206">
    <property type="entry name" value="RHODANESE_3"/>
    <property type="match status" value="1"/>
</dbReference>
<dbReference type="Gene3D" id="3.40.250.10">
    <property type="entry name" value="Rhodanese-like domain"/>
    <property type="match status" value="1"/>
</dbReference>
<dbReference type="Proteomes" id="UP000036097">
    <property type="component" value="Unassembled WGS sequence"/>
</dbReference>
<dbReference type="CDD" id="cd01520">
    <property type="entry name" value="RHOD_YbbB"/>
    <property type="match status" value="1"/>
</dbReference>
<comment type="catalytic activity">
    <reaction evidence="2">
        <text>5-methylaminomethyl-2-thiouridine(34) in tRNA + selenophosphate + (2E)-geranyl diphosphate + H2O + H(+) = 5-methylaminomethyl-2-selenouridine(34) in tRNA + (2E)-thiogeraniol + phosphate + diphosphate</text>
        <dbReference type="Rhea" id="RHEA:42716"/>
        <dbReference type="Rhea" id="RHEA-COMP:10195"/>
        <dbReference type="Rhea" id="RHEA-COMP:10196"/>
        <dbReference type="ChEBI" id="CHEBI:15377"/>
        <dbReference type="ChEBI" id="CHEBI:15378"/>
        <dbReference type="ChEBI" id="CHEBI:16144"/>
        <dbReference type="ChEBI" id="CHEBI:33019"/>
        <dbReference type="ChEBI" id="CHEBI:43474"/>
        <dbReference type="ChEBI" id="CHEBI:58057"/>
        <dbReference type="ChEBI" id="CHEBI:74455"/>
        <dbReference type="ChEBI" id="CHEBI:82743"/>
        <dbReference type="ChEBI" id="CHEBI:143703"/>
        <dbReference type="EC" id="2.9.1.3"/>
    </reaction>
</comment>
<comment type="catalytic activity">
    <reaction evidence="2">
        <text>5-methylaminomethyl-S-(2E)-geranyl-thiouridine(34) in tRNA + selenophosphate + H(+) = 5-methylaminomethyl-2-(Se-phospho)selenouridine(34) in tRNA + (2E)-thiogeraniol</text>
        <dbReference type="Rhea" id="RHEA:60172"/>
        <dbReference type="Rhea" id="RHEA-COMP:14654"/>
        <dbReference type="Rhea" id="RHEA-COMP:15523"/>
        <dbReference type="ChEBI" id="CHEBI:15378"/>
        <dbReference type="ChEBI" id="CHEBI:16144"/>
        <dbReference type="ChEBI" id="CHEBI:140632"/>
        <dbReference type="ChEBI" id="CHEBI:143702"/>
        <dbReference type="ChEBI" id="CHEBI:143703"/>
    </reaction>
</comment>
<dbReference type="PANTHER" id="PTHR30401:SF0">
    <property type="entry name" value="TRNA 2-SELENOURIDINE SYNTHASE"/>
    <property type="match status" value="1"/>
</dbReference>
<keyword evidence="2" id="KW-0808">Transferase</keyword>
<evidence type="ECO:0000259" key="3">
    <source>
        <dbReference type="PROSITE" id="PS50206"/>
    </source>
</evidence>
<dbReference type="InterPro" id="IPR036873">
    <property type="entry name" value="Rhodanese-like_dom_sf"/>
</dbReference>
<organism evidence="4 5">
    <name type="scientific">Photobacterium aquae</name>
    <dbReference type="NCBI Taxonomy" id="1195763"/>
    <lineage>
        <taxon>Bacteria</taxon>
        <taxon>Pseudomonadati</taxon>
        <taxon>Pseudomonadota</taxon>
        <taxon>Gammaproteobacteria</taxon>
        <taxon>Vibrionales</taxon>
        <taxon>Vibrionaceae</taxon>
        <taxon>Photobacterium</taxon>
    </lineage>
</organism>
<name>A0A0J1JNU1_9GAMM</name>
<keyword evidence="1 2" id="KW-0711">Selenium</keyword>
<feature type="active site" description="S-selanylcysteine intermediate" evidence="2">
    <location>
        <position position="96"/>
    </location>
</feature>
<dbReference type="GO" id="GO:0016765">
    <property type="term" value="F:transferase activity, transferring alkyl or aryl (other than methyl) groups"/>
    <property type="evidence" value="ECO:0007669"/>
    <property type="project" value="UniProtKB-UniRule"/>
</dbReference>
<comment type="function">
    <text evidence="2">Involved in the post-transcriptional modification of the uridine at the wobble position (U34) of tRNA(Lys), tRNA(Glu) and tRNA(Gln). Catalyzes the conversion of 2-thiouridine (S2U-RNA) to 2-selenouridine (Se2U-RNA). Acts in a two-step process involving geranylation of 2-thiouridine (S2U) to S-geranyl-2-thiouridine (geS2U) and subsequent selenation of the latter derivative to 2-selenouridine (Se2U) in the tRNA chain.</text>
</comment>
<feature type="domain" description="Rhodanese" evidence="3">
    <location>
        <begin position="13"/>
        <end position="136"/>
    </location>
</feature>
<dbReference type="Pfam" id="PF26341">
    <property type="entry name" value="AAA_SelU"/>
    <property type="match status" value="1"/>
</dbReference>
<evidence type="ECO:0000256" key="2">
    <source>
        <dbReference type="HAMAP-Rule" id="MF_01622"/>
    </source>
</evidence>
<dbReference type="STRING" id="1195763.ABT56_16820"/>
<dbReference type="EMBL" id="LDOT01000024">
    <property type="protein sequence ID" value="KLV03897.1"/>
    <property type="molecule type" value="Genomic_DNA"/>
</dbReference>
<comment type="catalytic activity">
    <reaction evidence="2">
        <text>5-methylaminomethyl-2-thiouridine(34) in tRNA + (2E)-geranyl diphosphate = 5-methylaminomethyl-S-(2E)-geranyl-thiouridine(34) in tRNA + diphosphate</text>
        <dbReference type="Rhea" id="RHEA:14085"/>
        <dbReference type="Rhea" id="RHEA-COMP:10195"/>
        <dbReference type="Rhea" id="RHEA-COMP:14654"/>
        <dbReference type="ChEBI" id="CHEBI:33019"/>
        <dbReference type="ChEBI" id="CHEBI:58057"/>
        <dbReference type="ChEBI" id="CHEBI:74455"/>
        <dbReference type="ChEBI" id="CHEBI:140632"/>
    </reaction>
</comment>
<comment type="catalytic activity">
    <reaction evidence="2">
        <text>5-methylaminomethyl-2-(Se-phospho)selenouridine(34) in tRNA + H2O = 5-methylaminomethyl-2-selenouridine(34) in tRNA + phosphate</text>
        <dbReference type="Rhea" id="RHEA:60176"/>
        <dbReference type="Rhea" id="RHEA-COMP:10196"/>
        <dbReference type="Rhea" id="RHEA-COMP:15523"/>
        <dbReference type="ChEBI" id="CHEBI:15377"/>
        <dbReference type="ChEBI" id="CHEBI:43474"/>
        <dbReference type="ChEBI" id="CHEBI:82743"/>
        <dbReference type="ChEBI" id="CHEBI:143702"/>
    </reaction>
</comment>
<proteinExistence type="inferred from homology"/>
<dbReference type="GO" id="GO:0002098">
    <property type="term" value="P:tRNA wobble uridine modification"/>
    <property type="evidence" value="ECO:0007669"/>
    <property type="project" value="UniProtKB-UniRule"/>
</dbReference>
<evidence type="ECO:0000256" key="1">
    <source>
        <dbReference type="ARBA" id="ARBA00023266"/>
    </source>
</evidence>
<dbReference type="NCBIfam" id="TIGR03167">
    <property type="entry name" value="tRNA_sel_U_synt"/>
    <property type="match status" value="1"/>
</dbReference>
<protein>
    <recommendedName>
        <fullName evidence="2">tRNA 2-selenouridine synthase</fullName>
        <ecNumber evidence="2">2.9.1.3</ecNumber>
    </recommendedName>
</protein>
<dbReference type="PANTHER" id="PTHR30401">
    <property type="entry name" value="TRNA 2-SELENOURIDINE SYNTHASE"/>
    <property type="match status" value="1"/>
</dbReference>
<dbReference type="InterPro" id="IPR058840">
    <property type="entry name" value="AAA_SelU"/>
</dbReference>
<dbReference type="SMART" id="SM00450">
    <property type="entry name" value="RHOD"/>
    <property type="match status" value="1"/>
</dbReference>
<comment type="subunit">
    <text evidence="2">Monomer.</text>
</comment>
<dbReference type="InterPro" id="IPR017582">
    <property type="entry name" value="SelU"/>
</dbReference>
<dbReference type="PATRIC" id="fig|1195763.3.peg.3586"/>
<dbReference type="InterPro" id="IPR001763">
    <property type="entry name" value="Rhodanese-like_dom"/>
</dbReference>
<dbReference type="RefSeq" id="WP_047880061.1">
    <property type="nucleotide sequence ID" value="NZ_LDOT01000024.1"/>
</dbReference>
<reference evidence="4 5" key="1">
    <citation type="submission" date="2015-05" db="EMBL/GenBank/DDBJ databases">
        <title>Photobacterium galathea sp. nov.</title>
        <authorList>
            <person name="Machado H."/>
            <person name="Gram L."/>
        </authorList>
    </citation>
    <scope>NUCLEOTIDE SEQUENCE [LARGE SCALE GENOMIC DNA]</scope>
    <source>
        <strain evidence="4 5">CGMCC 1.12159</strain>
    </source>
</reference>
<dbReference type="OrthoDB" id="9808735at2"/>
<keyword evidence="5" id="KW-1185">Reference proteome</keyword>
<comment type="similarity">
    <text evidence="2">Belongs to the SelU family.</text>
</comment>
<dbReference type="GO" id="GO:0043828">
    <property type="term" value="F:tRNA 2-selenouridine synthase activity"/>
    <property type="evidence" value="ECO:0007669"/>
    <property type="project" value="UniProtKB-EC"/>
</dbReference>
<dbReference type="SUPFAM" id="SSF52821">
    <property type="entry name" value="Rhodanese/Cell cycle control phosphatase"/>
    <property type="match status" value="1"/>
</dbReference>
<gene>
    <name evidence="2" type="primary">selU</name>
    <name evidence="4" type="ORF">ABT56_16820</name>
</gene>
<accession>A0A0J1JNU1</accession>
<dbReference type="NCBIfam" id="NF008751">
    <property type="entry name" value="PRK11784.1-3"/>
    <property type="match status" value="1"/>
</dbReference>
<evidence type="ECO:0000313" key="5">
    <source>
        <dbReference type="Proteomes" id="UP000036097"/>
    </source>
</evidence>
<evidence type="ECO:0000313" key="4">
    <source>
        <dbReference type="EMBL" id="KLV03897.1"/>
    </source>
</evidence>
<dbReference type="AlphaFoldDB" id="A0A0J1JNU1"/>
<dbReference type="EC" id="2.9.1.3" evidence="2"/>
<comment type="caution">
    <text evidence="4">The sequence shown here is derived from an EMBL/GenBank/DDBJ whole genome shotgun (WGS) entry which is preliminary data.</text>
</comment>
<sequence>MTRPNCEDYRQLFLNDTPLMDMRAPVEFSQGAFPTSVSHPLMEDDERKAVGTCYKEKGQAAAIELGHELVNGEVKAARVAQWKAFCEANPNGYLYCFRGGLRSQISQQWLREVGIDYPFVVGGYKALRRFLIDTIEQAAAMPVTLVGGNTGSGKTIMVNELANGLDLEGAANHRGSSFGRYVSAQRTQIDFENVLAVEILKKLDAGQRSFVLEDEGKAIGSASVPLPIHHAMQLAQLAVVDDPLDVRLERLLADYVIRMQRDFCTEYGEDAGWVSFAEYLERSMFSIRKRLGNERYDEVLNIQQQAVRQMQATGDLTGHYDWLTILLEQYYDPMYTYQLSKKAERIVFRGQYDEVKAWLAER</sequence>